<dbReference type="eggNOG" id="COG0741">
    <property type="taxonomic scope" value="Bacteria"/>
</dbReference>
<dbReference type="Gene3D" id="1.10.530.10">
    <property type="match status" value="1"/>
</dbReference>
<dbReference type="SUPFAM" id="SSF53955">
    <property type="entry name" value="Lysozyme-like"/>
    <property type="match status" value="1"/>
</dbReference>
<keyword evidence="1" id="KW-0732">Signal</keyword>
<dbReference type="STRING" id="572547.Amico_0353"/>
<dbReference type="CAZy" id="GH23">
    <property type="family name" value="Glycoside Hydrolase Family 23"/>
</dbReference>
<reference evidence="3 4" key="1">
    <citation type="journal article" date="2010" name="Stand. Genomic Sci.">
        <title>Complete genome sequence of Aminobacterium colombiense type strain (ALA-1).</title>
        <authorList>
            <person name="Chertkov O."/>
            <person name="Sikorski J."/>
            <person name="Brambilla E."/>
            <person name="Lapidus A."/>
            <person name="Copeland A."/>
            <person name="Glavina Del Rio T."/>
            <person name="Nolan M."/>
            <person name="Lucas S."/>
            <person name="Tice H."/>
            <person name="Cheng J.F."/>
            <person name="Han C."/>
            <person name="Detter J.C."/>
            <person name="Bruce D."/>
            <person name="Tapia R."/>
            <person name="Goodwin L."/>
            <person name="Pitluck S."/>
            <person name="Liolios K."/>
            <person name="Ivanova N."/>
            <person name="Mavromatis K."/>
            <person name="Ovchinnikova G."/>
            <person name="Pati A."/>
            <person name="Chen A."/>
            <person name="Palaniappan K."/>
            <person name="Land M."/>
            <person name="Hauser L."/>
            <person name="Chang Y.J."/>
            <person name="Jeffries C.D."/>
            <person name="Spring S."/>
            <person name="Rohde M."/>
            <person name="Goker M."/>
            <person name="Bristow J."/>
            <person name="Eisen J.A."/>
            <person name="Markowitz V."/>
            <person name="Hugenholtz P."/>
            <person name="Kyrpides N.C."/>
            <person name="Klenk H.P."/>
        </authorList>
    </citation>
    <scope>NUCLEOTIDE SEQUENCE [LARGE SCALE GENOMIC DNA]</scope>
    <source>
        <strain evidence="4">DSM 12261 / ALA-1</strain>
    </source>
</reference>
<evidence type="ECO:0000256" key="1">
    <source>
        <dbReference type="SAM" id="SignalP"/>
    </source>
</evidence>
<dbReference type="EMBL" id="CP001997">
    <property type="protein sequence ID" value="ADE56496.1"/>
    <property type="molecule type" value="Genomic_DNA"/>
</dbReference>
<feature type="domain" description="Transglycosylase SLT" evidence="2">
    <location>
        <begin position="96"/>
        <end position="197"/>
    </location>
</feature>
<gene>
    <name evidence="3" type="ordered locus">Amico_0353</name>
</gene>
<keyword evidence="4" id="KW-1185">Reference proteome</keyword>
<dbReference type="KEGG" id="aco:Amico_0353"/>
<dbReference type="InterPro" id="IPR023346">
    <property type="entry name" value="Lysozyme-like_dom_sf"/>
</dbReference>
<dbReference type="Proteomes" id="UP000002366">
    <property type="component" value="Chromosome"/>
</dbReference>
<dbReference type="PANTHER" id="PTHR37423">
    <property type="entry name" value="SOLUBLE LYTIC MUREIN TRANSGLYCOSYLASE-RELATED"/>
    <property type="match status" value="1"/>
</dbReference>
<dbReference type="HOGENOM" id="CLU_1271787_0_0_0"/>
<dbReference type="PANTHER" id="PTHR37423:SF2">
    <property type="entry name" value="MEMBRANE-BOUND LYTIC MUREIN TRANSGLYCOSYLASE C"/>
    <property type="match status" value="1"/>
</dbReference>
<organism evidence="3 4">
    <name type="scientific">Aminobacterium colombiense (strain DSM 12261 / ALA-1)</name>
    <dbReference type="NCBI Taxonomy" id="572547"/>
    <lineage>
        <taxon>Bacteria</taxon>
        <taxon>Thermotogati</taxon>
        <taxon>Synergistota</taxon>
        <taxon>Synergistia</taxon>
        <taxon>Synergistales</taxon>
        <taxon>Aminobacteriaceae</taxon>
        <taxon>Aminobacterium</taxon>
    </lineage>
</organism>
<dbReference type="Pfam" id="PF01464">
    <property type="entry name" value="SLT"/>
    <property type="match status" value="1"/>
</dbReference>
<evidence type="ECO:0000259" key="2">
    <source>
        <dbReference type="Pfam" id="PF01464"/>
    </source>
</evidence>
<dbReference type="InterPro" id="IPR008258">
    <property type="entry name" value="Transglycosylase_SLT_dom_1"/>
</dbReference>
<dbReference type="AlphaFoldDB" id="D5ED64"/>
<proteinExistence type="predicted"/>
<accession>D5ED64</accession>
<feature type="chain" id="PRO_5003070634" evidence="1">
    <location>
        <begin position="30"/>
        <end position="221"/>
    </location>
</feature>
<dbReference type="OrthoDB" id="4792at2"/>
<protein>
    <submittedName>
        <fullName evidence="3">Lytic transglycosylase catalytic</fullName>
    </submittedName>
</protein>
<sequence>MAWRFLRVTFFLALTLFCMEVRGASPSWAEGQYLTLPSEIHAHHENFQREKERTVVVQKRRQKEAEHQVRKEAIAEFFQEKNKHLESERAESYAHYVLEAAHTFGVDPFLIAAIIIKESRVRDSAKSRVAYGLMQINWKVHRHNIGKAFSHIRTLTEMMKPKNNILVGTYIFSCYLSSSNGDLGRALLKYYGGKNVKYVNKIYSYRHELDKRFAKKLNSFY</sequence>
<name>D5ED64_AMICL</name>
<evidence type="ECO:0000313" key="4">
    <source>
        <dbReference type="Proteomes" id="UP000002366"/>
    </source>
</evidence>
<evidence type="ECO:0000313" key="3">
    <source>
        <dbReference type="EMBL" id="ADE56496.1"/>
    </source>
</evidence>
<dbReference type="RefSeq" id="WP_013047762.1">
    <property type="nucleotide sequence ID" value="NC_014011.1"/>
</dbReference>
<feature type="signal peptide" evidence="1">
    <location>
        <begin position="1"/>
        <end position="29"/>
    </location>
</feature>